<feature type="signal peptide" evidence="1">
    <location>
        <begin position="1"/>
        <end position="28"/>
    </location>
</feature>
<dbReference type="InterPro" id="IPR027843">
    <property type="entry name" value="DUF4440"/>
</dbReference>
<dbReference type="SUPFAM" id="SSF54427">
    <property type="entry name" value="NTF2-like"/>
    <property type="match status" value="1"/>
</dbReference>
<organism evidence="3 4">
    <name type="scientific">Massilia consociata</name>
    <dbReference type="NCBI Taxonomy" id="760117"/>
    <lineage>
        <taxon>Bacteria</taxon>
        <taxon>Pseudomonadati</taxon>
        <taxon>Pseudomonadota</taxon>
        <taxon>Betaproteobacteria</taxon>
        <taxon>Burkholderiales</taxon>
        <taxon>Oxalobacteraceae</taxon>
        <taxon>Telluria group</taxon>
        <taxon>Massilia</taxon>
    </lineage>
</organism>
<comment type="caution">
    <text evidence="3">The sequence shown here is derived from an EMBL/GenBank/DDBJ whole genome shotgun (WGS) entry which is preliminary data.</text>
</comment>
<gene>
    <name evidence="3" type="ORF">ACFFJK_07685</name>
</gene>
<evidence type="ECO:0000313" key="3">
    <source>
        <dbReference type="EMBL" id="MFC0251768.1"/>
    </source>
</evidence>
<protein>
    <submittedName>
        <fullName evidence="3">YybH family protein</fullName>
    </submittedName>
</protein>
<dbReference type="Gene3D" id="3.10.450.50">
    <property type="match status" value="1"/>
</dbReference>
<sequence>MRLRSLSLLSACLLLAALGGTATTGASARDGNSELRRQVMASERAFAATMKARDFEGFTRFLAEEAIFLSDGGKLRGKAAIARGWRQYYDKPQAPCSWEPDEVEVVASGTLAYSGGPIYNAAGQRIGRFNSVWRLKAPGQWEVVFDRGSDFAPPQPTK</sequence>
<dbReference type="InterPro" id="IPR032710">
    <property type="entry name" value="NTF2-like_dom_sf"/>
</dbReference>
<feature type="chain" id="PRO_5045376322" evidence="1">
    <location>
        <begin position="29"/>
        <end position="158"/>
    </location>
</feature>
<keyword evidence="1" id="KW-0732">Signal</keyword>
<evidence type="ECO:0000256" key="1">
    <source>
        <dbReference type="SAM" id="SignalP"/>
    </source>
</evidence>
<evidence type="ECO:0000259" key="2">
    <source>
        <dbReference type="Pfam" id="PF14534"/>
    </source>
</evidence>
<evidence type="ECO:0000313" key="4">
    <source>
        <dbReference type="Proteomes" id="UP001589773"/>
    </source>
</evidence>
<keyword evidence="4" id="KW-1185">Reference proteome</keyword>
<reference evidence="3 4" key="1">
    <citation type="submission" date="2024-09" db="EMBL/GenBank/DDBJ databases">
        <authorList>
            <person name="Sun Q."/>
            <person name="Mori K."/>
        </authorList>
    </citation>
    <scope>NUCLEOTIDE SEQUENCE [LARGE SCALE GENOMIC DNA]</scope>
    <source>
        <strain evidence="3 4">CCM 7792</strain>
    </source>
</reference>
<name>A0ABV6FE08_9BURK</name>
<dbReference type="RefSeq" id="WP_379678604.1">
    <property type="nucleotide sequence ID" value="NZ_JBHLWP010000009.1"/>
</dbReference>
<dbReference type="Pfam" id="PF14534">
    <property type="entry name" value="DUF4440"/>
    <property type="match status" value="1"/>
</dbReference>
<proteinExistence type="predicted"/>
<dbReference type="Proteomes" id="UP001589773">
    <property type="component" value="Unassembled WGS sequence"/>
</dbReference>
<accession>A0ABV6FE08</accession>
<feature type="domain" description="DUF4440" evidence="2">
    <location>
        <begin position="39"/>
        <end position="142"/>
    </location>
</feature>
<dbReference type="EMBL" id="JBHLWP010000009">
    <property type="protein sequence ID" value="MFC0251768.1"/>
    <property type="molecule type" value="Genomic_DNA"/>
</dbReference>